<proteinExistence type="predicted"/>
<evidence type="ECO:0000313" key="2">
    <source>
        <dbReference type="Proteomes" id="UP000724584"/>
    </source>
</evidence>
<keyword evidence="2" id="KW-1185">Reference proteome</keyword>
<reference evidence="1 2" key="1">
    <citation type="journal article" date="2021" name="Nat. Commun.">
        <title>Genetic determinants of endophytism in the Arabidopsis root mycobiome.</title>
        <authorList>
            <person name="Mesny F."/>
            <person name="Miyauchi S."/>
            <person name="Thiergart T."/>
            <person name="Pickel B."/>
            <person name="Atanasova L."/>
            <person name="Karlsson M."/>
            <person name="Huettel B."/>
            <person name="Barry K.W."/>
            <person name="Haridas S."/>
            <person name="Chen C."/>
            <person name="Bauer D."/>
            <person name="Andreopoulos W."/>
            <person name="Pangilinan J."/>
            <person name="LaButti K."/>
            <person name="Riley R."/>
            <person name="Lipzen A."/>
            <person name="Clum A."/>
            <person name="Drula E."/>
            <person name="Henrissat B."/>
            <person name="Kohler A."/>
            <person name="Grigoriev I.V."/>
            <person name="Martin F.M."/>
            <person name="Hacquard S."/>
        </authorList>
    </citation>
    <scope>NUCLEOTIDE SEQUENCE [LARGE SCALE GENOMIC DNA]</scope>
    <source>
        <strain evidence="1 2">MPI-SDFR-AT-0079</strain>
    </source>
</reference>
<dbReference type="EMBL" id="JAGIZQ010000003">
    <property type="protein sequence ID" value="KAH6636187.1"/>
    <property type="molecule type" value="Genomic_DNA"/>
</dbReference>
<protein>
    <submittedName>
        <fullName evidence="1">Uncharacterized protein</fullName>
    </submittedName>
</protein>
<comment type="caution">
    <text evidence="1">The sequence shown here is derived from an EMBL/GenBank/DDBJ whole genome shotgun (WGS) entry which is preliminary data.</text>
</comment>
<gene>
    <name evidence="1" type="ORF">F5144DRAFT_546326</name>
</gene>
<evidence type="ECO:0000313" key="1">
    <source>
        <dbReference type="EMBL" id="KAH6636187.1"/>
    </source>
</evidence>
<name>A0ACB7PD03_9PEZI</name>
<organism evidence="1 2">
    <name type="scientific">Chaetomium tenue</name>
    <dbReference type="NCBI Taxonomy" id="1854479"/>
    <lineage>
        <taxon>Eukaryota</taxon>
        <taxon>Fungi</taxon>
        <taxon>Dikarya</taxon>
        <taxon>Ascomycota</taxon>
        <taxon>Pezizomycotina</taxon>
        <taxon>Sordariomycetes</taxon>
        <taxon>Sordariomycetidae</taxon>
        <taxon>Sordariales</taxon>
        <taxon>Chaetomiaceae</taxon>
        <taxon>Chaetomium</taxon>
    </lineage>
</organism>
<dbReference type="Proteomes" id="UP000724584">
    <property type="component" value="Unassembled WGS sequence"/>
</dbReference>
<accession>A0ACB7PD03</accession>
<sequence>MGLNPTWSALQRNLGRNTRHGSRSLHTGPGRKYKLELKTTKRTLEWRSRPYPTGNDQNRDYLFRPGTGLSTMLLKGGFSKASDIHNDPGVIYTQASDMAKDTKFQTEHVLELRIIKLLLQTACTGELPKADEKAATQFIKTPTITEENLFTGWHELYPSDINLDPVYEFVEGMPENYEPPENSPAGRSTTALGDWGNLQNLAVATGDINAMKGKLFGLENPIGKQKLRNLLDAALENDKAAAKEIGRTFKDVLRTSDMLEKGVSPKMAALGTPLGKLVQTTRHYSRIRNHLRWNGGGGGYM</sequence>